<gene>
    <name evidence="2" type="ORF">BU23DRAFT_510707</name>
</gene>
<keyword evidence="3" id="KW-1185">Reference proteome</keyword>
<dbReference type="Pfam" id="PF20516">
    <property type="entry name" value="PDDEXK_12"/>
    <property type="match status" value="1"/>
</dbReference>
<evidence type="ECO:0000313" key="2">
    <source>
        <dbReference type="EMBL" id="KAF1971020.1"/>
    </source>
</evidence>
<dbReference type="OrthoDB" id="3728830at2759"/>
<proteinExistence type="predicted"/>
<evidence type="ECO:0000313" key="3">
    <source>
        <dbReference type="Proteomes" id="UP000800036"/>
    </source>
</evidence>
<sequence>MLLQATLAKPIPDFAPLYKDDPSGPKTVDFSINLATTRGSSLESAIHTLPHEPPHLSVNQTLNEAYKKPAVVSIDTKKGFYEEEDAKFKLGMWTAAWQNRVAAFRPREKVVCTPLLGLIVFGHEWWLYGVVDQDTRVDILEFPISIGCTRTVTGCYLLLATIRYLLGVWTPDAFLPWLREKILGLEGRGVT</sequence>
<dbReference type="AlphaFoldDB" id="A0A6A5V2W0"/>
<accession>A0A6A5V2W0</accession>
<dbReference type="Proteomes" id="UP000800036">
    <property type="component" value="Unassembled WGS sequence"/>
</dbReference>
<reference evidence="2" key="1">
    <citation type="journal article" date="2020" name="Stud. Mycol.">
        <title>101 Dothideomycetes genomes: a test case for predicting lifestyles and emergence of pathogens.</title>
        <authorList>
            <person name="Haridas S."/>
            <person name="Albert R."/>
            <person name="Binder M."/>
            <person name="Bloem J."/>
            <person name="Labutti K."/>
            <person name="Salamov A."/>
            <person name="Andreopoulos B."/>
            <person name="Baker S."/>
            <person name="Barry K."/>
            <person name="Bills G."/>
            <person name="Bluhm B."/>
            <person name="Cannon C."/>
            <person name="Castanera R."/>
            <person name="Culley D."/>
            <person name="Daum C."/>
            <person name="Ezra D."/>
            <person name="Gonzalez J."/>
            <person name="Henrissat B."/>
            <person name="Kuo A."/>
            <person name="Liang C."/>
            <person name="Lipzen A."/>
            <person name="Lutzoni F."/>
            <person name="Magnuson J."/>
            <person name="Mondo S."/>
            <person name="Nolan M."/>
            <person name="Ohm R."/>
            <person name="Pangilinan J."/>
            <person name="Park H.-J."/>
            <person name="Ramirez L."/>
            <person name="Alfaro M."/>
            <person name="Sun H."/>
            <person name="Tritt A."/>
            <person name="Yoshinaga Y."/>
            <person name="Zwiers L.-H."/>
            <person name="Turgeon B."/>
            <person name="Goodwin S."/>
            <person name="Spatafora J."/>
            <person name="Crous P."/>
            <person name="Grigoriev I."/>
        </authorList>
    </citation>
    <scope>NUCLEOTIDE SEQUENCE</scope>
    <source>
        <strain evidence="2">CBS 107.79</strain>
    </source>
</reference>
<feature type="domain" description="PD-(D/E)XK nuclease-like" evidence="1">
    <location>
        <begin position="11"/>
        <end position="166"/>
    </location>
</feature>
<dbReference type="InterPro" id="IPR046797">
    <property type="entry name" value="PDDEXK_12"/>
</dbReference>
<dbReference type="EMBL" id="ML976696">
    <property type="protein sequence ID" value="KAF1971020.1"/>
    <property type="molecule type" value="Genomic_DNA"/>
</dbReference>
<organism evidence="2 3">
    <name type="scientific">Bimuria novae-zelandiae CBS 107.79</name>
    <dbReference type="NCBI Taxonomy" id="1447943"/>
    <lineage>
        <taxon>Eukaryota</taxon>
        <taxon>Fungi</taxon>
        <taxon>Dikarya</taxon>
        <taxon>Ascomycota</taxon>
        <taxon>Pezizomycotina</taxon>
        <taxon>Dothideomycetes</taxon>
        <taxon>Pleosporomycetidae</taxon>
        <taxon>Pleosporales</taxon>
        <taxon>Massarineae</taxon>
        <taxon>Didymosphaeriaceae</taxon>
        <taxon>Bimuria</taxon>
    </lineage>
</organism>
<name>A0A6A5V2W0_9PLEO</name>
<evidence type="ECO:0000259" key="1">
    <source>
        <dbReference type="Pfam" id="PF20516"/>
    </source>
</evidence>
<protein>
    <recommendedName>
        <fullName evidence="1">PD-(D/E)XK nuclease-like domain-containing protein</fullName>
    </recommendedName>
</protein>